<dbReference type="GO" id="GO:0007018">
    <property type="term" value="P:microtubule-based movement"/>
    <property type="evidence" value="ECO:0007669"/>
    <property type="project" value="InterPro"/>
</dbReference>
<keyword evidence="2" id="KW-0963">Cytoplasm</keyword>
<evidence type="ECO:0000256" key="12">
    <source>
        <dbReference type="SAM" id="Coils"/>
    </source>
</evidence>
<reference evidence="14 15" key="1">
    <citation type="submission" date="2016-11" db="EMBL/GenBank/DDBJ databases">
        <title>The macronuclear genome of Stentor coeruleus: a giant cell with tiny introns.</title>
        <authorList>
            <person name="Slabodnick M."/>
            <person name="Ruby J.G."/>
            <person name="Reiff S.B."/>
            <person name="Swart E.C."/>
            <person name="Gosai S."/>
            <person name="Prabakaran S."/>
            <person name="Witkowska E."/>
            <person name="Larue G.E."/>
            <person name="Fisher S."/>
            <person name="Freeman R.M."/>
            <person name="Gunawardena J."/>
            <person name="Chu W."/>
            <person name="Stover N.A."/>
            <person name="Gregory B.D."/>
            <person name="Nowacki M."/>
            <person name="Derisi J."/>
            <person name="Roy S.W."/>
            <person name="Marshall W.F."/>
            <person name="Sood P."/>
        </authorList>
    </citation>
    <scope>NUCLEOTIDE SEQUENCE [LARGE SCALE GENOMIC DNA]</scope>
    <source>
        <strain evidence="14">WM001</strain>
    </source>
</reference>
<evidence type="ECO:0000256" key="9">
    <source>
        <dbReference type="ARBA" id="ARBA00034704"/>
    </source>
</evidence>
<dbReference type="Pfam" id="PF00225">
    <property type="entry name" value="Kinesin"/>
    <property type="match status" value="1"/>
</dbReference>
<dbReference type="Proteomes" id="UP000187209">
    <property type="component" value="Unassembled WGS sequence"/>
</dbReference>
<dbReference type="PROSITE" id="PS50067">
    <property type="entry name" value="KINESIN_MOTOR_2"/>
    <property type="match status" value="1"/>
</dbReference>
<keyword evidence="7 10" id="KW-0505">Motor protein</keyword>
<keyword evidence="5 10" id="KW-0067">ATP-binding</keyword>
<evidence type="ECO:0000256" key="7">
    <source>
        <dbReference type="ARBA" id="ARBA00023175"/>
    </source>
</evidence>
<evidence type="ECO:0000313" key="14">
    <source>
        <dbReference type="EMBL" id="OMJ94628.1"/>
    </source>
</evidence>
<evidence type="ECO:0000256" key="5">
    <source>
        <dbReference type="ARBA" id="ARBA00022840"/>
    </source>
</evidence>
<sequence length="651" mass="73416">MADKSLTPSKTSSVTTFHQVDDKDLLKKPIQVVCRFRPLGANSDQNQAHIEFSHDQKTLSIKPEGDNTSYLTFTFDKIFLPQNSQKQIYEEIGKPIVDSVLEGFNGTVLAYGQTSSGKTHTMIGPNINDVAYKGLIPRMTKTLFDQIKEADPSLEFAVKVAYCEIYLEKIRDLLYAGKANLKIAEDKTRGVYIKDLSDVYVTSENEVFSLLSLGNSHREVGATNMNEESSRSHAIFMITLSQTNTSDLSIKTGKLYLVDLAGSEKLTKSLAEGKRLDETKNINKSLSALGNVICALTNNKSTHIPYRDSKLTRVLSESLGGNSKTSLIITCSLASSNEAETLSTLRFGTRAKAVKNKPIVNKELSIAELKLLLAQANETISQKDEQICWLEGKICKSQGCDREQLLVERENYEVGKIKSFDKEKAQYQNEVIEGLKREVAGYKAKVESLTKENENLNCKVLNLIEYLHEAEEKVIDLNEYSDKLQTKTENHEKQILCLLDTNKNLDRKIEEMQGYFKNSLSSNPQQNSLTSSIIQTSSQEKVFSLEKNLEQLTLMYQILANKYSTVKTDLGIYEKKILRKNDRVSHLEKALKKSIEQANQYKYKLENIPKEKNDERNEIANHELHPKIRKMIRGGSGGTVNILCPYSRNTE</sequence>
<organism evidence="14 15">
    <name type="scientific">Stentor coeruleus</name>
    <dbReference type="NCBI Taxonomy" id="5963"/>
    <lineage>
        <taxon>Eukaryota</taxon>
        <taxon>Sar</taxon>
        <taxon>Alveolata</taxon>
        <taxon>Ciliophora</taxon>
        <taxon>Postciliodesmatophora</taxon>
        <taxon>Heterotrichea</taxon>
        <taxon>Heterotrichida</taxon>
        <taxon>Stentoridae</taxon>
        <taxon>Stentor</taxon>
    </lineage>
</organism>
<dbReference type="AlphaFoldDB" id="A0A1R2D041"/>
<dbReference type="SUPFAM" id="SSF52540">
    <property type="entry name" value="P-loop containing nucleoside triphosphate hydrolases"/>
    <property type="match status" value="1"/>
</dbReference>
<dbReference type="EMBL" id="MPUH01000023">
    <property type="protein sequence ID" value="OMJ94628.1"/>
    <property type="molecule type" value="Genomic_DNA"/>
</dbReference>
<dbReference type="GO" id="GO:0005524">
    <property type="term" value="F:ATP binding"/>
    <property type="evidence" value="ECO:0007669"/>
    <property type="project" value="UniProtKB-UniRule"/>
</dbReference>
<keyword evidence="3 11" id="KW-0493">Microtubule</keyword>
<dbReference type="InterPro" id="IPR027640">
    <property type="entry name" value="Kinesin-like_fam"/>
</dbReference>
<dbReference type="InterPro" id="IPR059182">
    <property type="entry name" value="Khc_C"/>
</dbReference>
<keyword evidence="4 10" id="KW-0547">Nucleotide-binding</keyword>
<feature type="coiled-coil region" evidence="12">
    <location>
        <begin position="359"/>
        <end position="386"/>
    </location>
</feature>
<keyword evidence="15" id="KW-1185">Reference proteome</keyword>
<evidence type="ECO:0000256" key="2">
    <source>
        <dbReference type="ARBA" id="ARBA00022490"/>
    </source>
</evidence>
<dbReference type="SMART" id="SM00129">
    <property type="entry name" value="KISc"/>
    <property type="match status" value="1"/>
</dbReference>
<evidence type="ECO:0000256" key="11">
    <source>
        <dbReference type="RuleBase" id="RU000394"/>
    </source>
</evidence>
<dbReference type="PANTHER" id="PTHR47968:SF17">
    <property type="entry name" value="KINESIN-LIKE PROTEIN"/>
    <property type="match status" value="1"/>
</dbReference>
<protein>
    <recommendedName>
        <fullName evidence="11">Kinesin-like protein</fullName>
    </recommendedName>
</protein>
<keyword evidence="8" id="KW-0206">Cytoskeleton</keyword>
<dbReference type="InterPro" id="IPR027417">
    <property type="entry name" value="P-loop_NTPase"/>
</dbReference>
<dbReference type="InterPro" id="IPR001752">
    <property type="entry name" value="Kinesin_motor_dom"/>
</dbReference>
<feature type="coiled-coil region" evidence="12">
    <location>
        <begin position="432"/>
        <end position="487"/>
    </location>
</feature>
<dbReference type="FunFam" id="3.40.850.10:FF:000019">
    <property type="entry name" value="Kinesin-like protein KIN-5D"/>
    <property type="match status" value="1"/>
</dbReference>
<keyword evidence="6 12" id="KW-0175">Coiled coil</keyword>
<accession>A0A1R2D041</accession>
<dbReference type="PRINTS" id="PR00380">
    <property type="entry name" value="KINESINHEAVY"/>
</dbReference>
<dbReference type="GO" id="GO:0005874">
    <property type="term" value="C:microtubule"/>
    <property type="evidence" value="ECO:0007669"/>
    <property type="project" value="UniProtKB-KW"/>
</dbReference>
<dbReference type="GO" id="GO:0007010">
    <property type="term" value="P:cytoskeleton organization"/>
    <property type="evidence" value="ECO:0007669"/>
    <property type="project" value="UniProtKB-ARBA"/>
</dbReference>
<dbReference type="InterPro" id="IPR036961">
    <property type="entry name" value="Kinesin_motor_dom_sf"/>
</dbReference>
<evidence type="ECO:0000313" key="15">
    <source>
        <dbReference type="Proteomes" id="UP000187209"/>
    </source>
</evidence>
<feature type="domain" description="Kinesin motor" evidence="13">
    <location>
        <begin position="29"/>
        <end position="354"/>
    </location>
</feature>
<evidence type="ECO:0000256" key="4">
    <source>
        <dbReference type="ARBA" id="ARBA00022741"/>
    </source>
</evidence>
<dbReference type="GO" id="GO:0003777">
    <property type="term" value="F:microtubule motor activity"/>
    <property type="evidence" value="ECO:0007669"/>
    <property type="project" value="InterPro"/>
</dbReference>
<comment type="caution">
    <text evidence="14">The sequence shown here is derived from an EMBL/GenBank/DDBJ whole genome shotgun (WGS) entry which is preliminary data.</text>
</comment>
<dbReference type="PROSITE" id="PS00411">
    <property type="entry name" value="KINESIN_MOTOR_1"/>
    <property type="match status" value="1"/>
</dbReference>
<name>A0A1R2D041_9CILI</name>
<evidence type="ECO:0000256" key="10">
    <source>
        <dbReference type="PROSITE-ProRule" id="PRU00283"/>
    </source>
</evidence>
<evidence type="ECO:0000256" key="1">
    <source>
        <dbReference type="ARBA" id="ARBA00004245"/>
    </source>
</evidence>
<dbReference type="CDD" id="cd01369">
    <property type="entry name" value="KISc_KHC_KIF5"/>
    <property type="match status" value="1"/>
</dbReference>
<evidence type="ECO:0000256" key="6">
    <source>
        <dbReference type="ARBA" id="ARBA00023054"/>
    </source>
</evidence>
<evidence type="ECO:0000259" key="13">
    <source>
        <dbReference type="PROSITE" id="PS50067"/>
    </source>
</evidence>
<dbReference type="PANTHER" id="PTHR47968">
    <property type="entry name" value="CENTROMERE PROTEIN E"/>
    <property type="match status" value="1"/>
</dbReference>
<evidence type="ECO:0000256" key="3">
    <source>
        <dbReference type="ARBA" id="ARBA00022701"/>
    </source>
</evidence>
<feature type="binding site" evidence="10">
    <location>
        <begin position="112"/>
        <end position="119"/>
    </location>
    <ligand>
        <name>ATP</name>
        <dbReference type="ChEBI" id="CHEBI:30616"/>
    </ligand>
</feature>
<dbReference type="Gene3D" id="3.40.850.10">
    <property type="entry name" value="Kinesin motor domain"/>
    <property type="match status" value="1"/>
</dbReference>
<evidence type="ECO:0000256" key="8">
    <source>
        <dbReference type="ARBA" id="ARBA00023212"/>
    </source>
</evidence>
<proteinExistence type="inferred from homology"/>
<dbReference type="OrthoDB" id="3176171at2759"/>
<dbReference type="GO" id="GO:0008017">
    <property type="term" value="F:microtubule binding"/>
    <property type="evidence" value="ECO:0007669"/>
    <property type="project" value="InterPro"/>
</dbReference>
<dbReference type="InterPro" id="IPR019821">
    <property type="entry name" value="Kinesin_motor_CS"/>
</dbReference>
<gene>
    <name evidence="14" type="ORF">SteCoe_2118</name>
</gene>
<comment type="subcellular location">
    <subcellularLocation>
        <location evidence="1">Cytoplasm</location>
        <location evidence="1">Cytoskeleton</location>
    </subcellularLocation>
</comment>
<dbReference type="CDD" id="cd23649">
    <property type="entry name" value="Khc_CBD_cc"/>
    <property type="match status" value="1"/>
</dbReference>
<comment type="similarity">
    <text evidence="9">Belongs to the TRAFAC class myosin-kinesin ATPase superfamily. Kinesin family. KIN-5/BimC subfamily.</text>
</comment>